<proteinExistence type="predicted"/>
<evidence type="ECO:0000313" key="2">
    <source>
        <dbReference type="Proteomes" id="UP000298652"/>
    </source>
</evidence>
<dbReference type="AlphaFoldDB" id="A0A4U6TU93"/>
<evidence type="ECO:0000313" key="1">
    <source>
        <dbReference type="EMBL" id="TKW06311.1"/>
    </source>
</evidence>
<dbReference type="EMBL" id="CM016558">
    <property type="protein sequence ID" value="TKW06311.1"/>
    <property type="molecule type" value="Genomic_DNA"/>
</dbReference>
<accession>A0A4U6TU93</accession>
<dbReference type="Proteomes" id="UP000298652">
    <property type="component" value="Chromosome 7"/>
</dbReference>
<organism evidence="1 2">
    <name type="scientific">Setaria viridis</name>
    <name type="common">Green bristlegrass</name>
    <name type="synonym">Setaria italica subsp. viridis</name>
    <dbReference type="NCBI Taxonomy" id="4556"/>
    <lineage>
        <taxon>Eukaryota</taxon>
        <taxon>Viridiplantae</taxon>
        <taxon>Streptophyta</taxon>
        <taxon>Embryophyta</taxon>
        <taxon>Tracheophyta</taxon>
        <taxon>Spermatophyta</taxon>
        <taxon>Magnoliopsida</taxon>
        <taxon>Liliopsida</taxon>
        <taxon>Poales</taxon>
        <taxon>Poaceae</taxon>
        <taxon>PACMAD clade</taxon>
        <taxon>Panicoideae</taxon>
        <taxon>Panicodae</taxon>
        <taxon>Paniceae</taxon>
        <taxon>Cenchrinae</taxon>
        <taxon>Setaria</taxon>
    </lineage>
</organism>
<gene>
    <name evidence="1" type="ORF">SEVIR_7G234650v2</name>
</gene>
<sequence>MVAHTKIQEPILRFRSPSDTAQGFPHSVLPKFCRSFGTGHTLLAGVGRYSSPSGPSGSLG</sequence>
<keyword evidence="2" id="KW-1185">Reference proteome</keyword>
<protein>
    <submittedName>
        <fullName evidence="1">Uncharacterized protein</fullName>
    </submittedName>
</protein>
<reference evidence="1" key="1">
    <citation type="submission" date="2019-03" db="EMBL/GenBank/DDBJ databases">
        <title>WGS assembly of Setaria viridis.</title>
        <authorList>
            <person name="Huang P."/>
            <person name="Jenkins J."/>
            <person name="Grimwood J."/>
            <person name="Barry K."/>
            <person name="Healey A."/>
            <person name="Mamidi S."/>
            <person name="Sreedasyam A."/>
            <person name="Shu S."/>
            <person name="Feldman M."/>
            <person name="Wu J."/>
            <person name="Yu Y."/>
            <person name="Chen C."/>
            <person name="Johnson J."/>
            <person name="Rokhsar D."/>
            <person name="Baxter I."/>
            <person name="Schmutz J."/>
            <person name="Brutnell T."/>
            <person name="Kellogg E."/>
        </authorList>
    </citation>
    <scope>NUCLEOTIDE SEQUENCE [LARGE SCALE GENOMIC DNA]</scope>
</reference>
<name>A0A4U6TU93_SETVI</name>
<dbReference type="Gramene" id="TKW06311">
    <property type="protein sequence ID" value="TKW06311"/>
    <property type="gene ID" value="SEVIR_7G234650v2"/>
</dbReference>